<feature type="transmembrane region" description="Helical" evidence="1">
    <location>
        <begin position="33"/>
        <end position="54"/>
    </location>
</feature>
<gene>
    <name evidence="2" type="ORF">Q5H92_22510</name>
</gene>
<keyword evidence="1" id="KW-1133">Transmembrane helix</keyword>
<comment type="caution">
    <text evidence="2">The sequence shown here is derived from an EMBL/GenBank/DDBJ whole genome shotgun (WGS) entry which is preliminary data.</text>
</comment>
<keyword evidence="1" id="KW-0812">Transmembrane</keyword>
<organism evidence="2 3">
    <name type="scientific">Hymenobacter mellowenesis</name>
    <dbReference type="NCBI Taxonomy" id="3063995"/>
    <lineage>
        <taxon>Bacteria</taxon>
        <taxon>Pseudomonadati</taxon>
        <taxon>Bacteroidota</taxon>
        <taxon>Cytophagia</taxon>
        <taxon>Cytophagales</taxon>
        <taxon>Hymenobacteraceae</taxon>
        <taxon>Hymenobacter</taxon>
    </lineage>
</organism>
<sequence length="88" mass="10341">MLNFRKGCIILFNLAVGAWLAKVIFFDESSDDIGLFVLLTLFFLGIYDVYTWILYRRFPANEQHRYFTEVLLVVFLVLPLILLWGMTS</sequence>
<dbReference type="Proteomes" id="UP001167796">
    <property type="component" value="Unassembled WGS sequence"/>
</dbReference>
<feature type="transmembrane region" description="Helical" evidence="1">
    <location>
        <begin position="66"/>
        <end position="86"/>
    </location>
</feature>
<proteinExistence type="predicted"/>
<keyword evidence="3" id="KW-1185">Reference proteome</keyword>
<protein>
    <submittedName>
        <fullName evidence="2">Uncharacterized protein</fullName>
    </submittedName>
</protein>
<feature type="transmembrane region" description="Helical" evidence="1">
    <location>
        <begin position="7"/>
        <end position="27"/>
    </location>
</feature>
<dbReference type="EMBL" id="JAUQSX010000014">
    <property type="protein sequence ID" value="MDO7849153.1"/>
    <property type="molecule type" value="Genomic_DNA"/>
</dbReference>
<evidence type="ECO:0000313" key="2">
    <source>
        <dbReference type="EMBL" id="MDO7849153.1"/>
    </source>
</evidence>
<evidence type="ECO:0000313" key="3">
    <source>
        <dbReference type="Proteomes" id="UP001167796"/>
    </source>
</evidence>
<reference evidence="2" key="1">
    <citation type="submission" date="2023-07" db="EMBL/GenBank/DDBJ databases">
        <authorList>
            <person name="Kim M.K."/>
        </authorList>
    </citation>
    <scope>NUCLEOTIDE SEQUENCE</scope>
    <source>
        <strain evidence="2">M29</strain>
    </source>
</reference>
<dbReference type="RefSeq" id="WP_305013821.1">
    <property type="nucleotide sequence ID" value="NZ_JAUQSX010000014.1"/>
</dbReference>
<name>A0ABT9AHW0_9BACT</name>
<keyword evidence="1" id="KW-0472">Membrane</keyword>
<accession>A0ABT9AHW0</accession>
<evidence type="ECO:0000256" key="1">
    <source>
        <dbReference type="SAM" id="Phobius"/>
    </source>
</evidence>